<accession>A0AAD2WAS5</accession>
<sequence>MDKGDEAAQTGGLLFIGALNTGGFLIAQA</sequence>
<proteinExistence type="predicted"/>
<comment type="caution">
    <text evidence="1">The sequence shown here is derived from an EMBL/GenBank/DDBJ whole genome shotgun (WGS) entry which is preliminary data.</text>
</comment>
<name>A0AAD2WAS5_PSEPU</name>
<dbReference type="EMBL" id="APBQ01000071">
    <property type="protein sequence ID" value="ENY77349.1"/>
    <property type="molecule type" value="Genomic_DNA"/>
</dbReference>
<evidence type="ECO:0000313" key="1">
    <source>
        <dbReference type="EMBL" id="ENY77349.1"/>
    </source>
</evidence>
<gene>
    <name evidence="1" type="ORF">C206_12674</name>
</gene>
<organism evidence="1 2">
    <name type="scientific">Pseudomonas putida TRO1</name>
    <dbReference type="NCBI Taxonomy" id="1227924"/>
    <lineage>
        <taxon>Bacteria</taxon>
        <taxon>Pseudomonadati</taxon>
        <taxon>Pseudomonadota</taxon>
        <taxon>Gammaproteobacteria</taxon>
        <taxon>Pseudomonadales</taxon>
        <taxon>Pseudomonadaceae</taxon>
        <taxon>Pseudomonas</taxon>
    </lineage>
</organism>
<dbReference type="Proteomes" id="UP000013237">
    <property type="component" value="Unassembled WGS sequence"/>
</dbReference>
<reference evidence="1 2" key="1">
    <citation type="submission" date="2013-02" db="EMBL/GenBank/DDBJ databases">
        <title>Insights into the proteome of triclosan-resistant Pseudomonas putida TRO1, isolated from activated sludge.</title>
        <authorList>
            <person name="Lolas I.B."/>
            <person name="Almeida B."/>
            <person name="Starnawski P.M."/>
            <person name="Soenderkaer M."/>
            <person name="Nielsen K.L."/>
            <person name="Nielsen J.L."/>
        </authorList>
    </citation>
    <scope>NUCLEOTIDE SEQUENCE [LARGE SCALE GENOMIC DNA]</scope>
    <source>
        <strain evidence="1 2">TRO1</strain>
    </source>
</reference>
<dbReference type="AlphaFoldDB" id="A0AAD2WAS5"/>
<protein>
    <submittedName>
        <fullName evidence="1">Uncharacterized protein</fullName>
    </submittedName>
</protein>
<evidence type="ECO:0000313" key="2">
    <source>
        <dbReference type="Proteomes" id="UP000013237"/>
    </source>
</evidence>